<gene>
    <name evidence="2" type="ORF">SARC_14205</name>
</gene>
<evidence type="ECO:0000313" key="2">
    <source>
        <dbReference type="EMBL" id="KNC73234.1"/>
    </source>
</evidence>
<keyword evidence="3" id="KW-1185">Reference proteome</keyword>
<evidence type="ECO:0000313" key="3">
    <source>
        <dbReference type="Proteomes" id="UP000054560"/>
    </source>
</evidence>
<accession>A0A0L0F935</accession>
<organism evidence="2 3">
    <name type="scientific">Sphaeroforma arctica JP610</name>
    <dbReference type="NCBI Taxonomy" id="667725"/>
    <lineage>
        <taxon>Eukaryota</taxon>
        <taxon>Ichthyosporea</taxon>
        <taxon>Ichthyophonida</taxon>
        <taxon>Sphaeroforma</taxon>
    </lineage>
</organism>
<dbReference type="Proteomes" id="UP000054560">
    <property type="component" value="Unassembled WGS sequence"/>
</dbReference>
<dbReference type="AlphaFoldDB" id="A0A0L0F935"/>
<dbReference type="EMBL" id="KQ245889">
    <property type="protein sequence ID" value="KNC73234.1"/>
    <property type="molecule type" value="Genomic_DNA"/>
</dbReference>
<feature type="region of interest" description="Disordered" evidence="1">
    <location>
        <begin position="53"/>
        <end position="73"/>
    </location>
</feature>
<reference evidence="2 3" key="1">
    <citation type="submission" date="2011-02" db="EMBL/GenBank/DDBJ databases">
        <title>The Genome Sequence of Sphaeroforma arctica JP610.</title>
        <authorList>
            <consortium name="The Broad Institute Genome Sequencing Platform"/>
            <person name="Russ C."/>
            <person name="Cuomo C."/>
            <person name="Young S.K."/>
            <person name="Zeng Q."/>
            <person name="Gargeya S."/>
            <person name="Alvarado L."/>
            <person name="Berlin A."/>
            <person name="Chapman S.B."/>
            <person name="Chen Z."/>
            <person name="Freedman E."/>
            <person name="Gellesch M."/>
            <person name="Goldberg J."/>
            <person name="Griggs A."/>
            <person name="Gujja S."/>
            <person name="Heilman E."/>
            <person name="Heiman D."/>
            <person name="Howarth C."/>
            <person name="Mehta T."/>
            <person name="Neiman D."/>
            <person name="Pearson M."/>
            <person name="Roberts A."/>
            <person name="Saif S."/>
            <person name="Shea T."/>
            <person name="Shenoy N."/>
            <person name="Sisk P."/>
            <person name="Stolte C."/>
            <person name="Sykes S."/>
            <person name="White J."/>
            <person name="Yandava C."/>
            <person name="Burger G."/>
            <person name="Gray M.W."/>
            <person name="Holland P.W.H."/>
            <person name="King N."/>
            <person name="Lang F.B.F."/>
            <person name="Roger A.J."/>
            <person name="Ruiz-Trillo I."/>
            <person name="Haas B."/>
            <person name="Nusbaum C."/>
            <person name="Birren B."/>
        </authorList>
    </citation>
    <scope>NUCLEOTIDE SEQUENCE [LARGE SCALE GENOMIC DNA]</scope>
    <source>
        <strain evidence="2 3">JP610</strain>
    </source>
</reference>
<proteinExistence type="predicted"/>
<evidence type="ECO:0000256" key="1">
    <source>
        <dbReference type="SAM" id="MobiDB-lite"/>
    </source>
</evidence>
<dbReference type="RefSeq" id="XP_014147136.1">
    <property type="nucleotide sequence ID" value="XM_014291661.1"/>
</dbReference>
<name>A0A0L0F935_9EUKA</name>
<sequence>VYFQTGEKRKFSKKGQAEILLGPSLNTVDGSMRINNTKTKRIVNTRDYSLDPTVAGNTRSAKSATPCVGDSGSDSDAYFSSVENDMIKEDLERNETITVQRTNRDHRPYLKQRLLLKQI</sequence>
<feature type="non-terminal residue" evidence="2">
    <location>
        <position position="1"/>
    </location>
</feature>
<dbReference type="GeneID" id="25914709"/>
<protein>
    <submittedName>
        <fullName evidence="2">Uncharacterized protein</fullName>
    </submittedName>
</protein>